<keyword evidence="3" id="KW-0808">Transferase</keyword>
<gene>
    <name evidence="5" type="ORF">LECACI_7A007286</name>
</gene>
<accession>A0AAI8Z456</accession>
<dbReference type="EMBL" id="CAVMBE010000058">
    <property type="protein sequence ID" value="CAK4032128.1"/>
    <property type="molecule type" value="Genomic_DNA"/>
</dbReference>
<dbReference type="GO" id="GO:0008168">
    <property type="term" value="F:methyltransferase activity"/>
    <property type="evidence" value="ECO:0007669"/>
    <property type="project" value="UniProtKB-KW"/>
</dbReference>
<organism evidence="5 6">
    <name type="scientific">Lecanosticta acicola</name>
    <dbReference type="NCBI Taxonomy" id="111012"/>
    <lineage>
        <taxon>Eukaryota</taxon>
        <taxon>Fungi</taxon>
        <taxon>Dikarya</taxon>
        <taxon>Ascomycota</taxon>
        <taxon>Pezizomycotina</taxon>
        <taxon>Dothideomycetes</taxon>
        <taxon>Dothideomycetidae</taxon>
        <taxon>Mycosphaerellales</taxon>
        <taxon>Mycosphaerellaceae</taxon>
        <taxon>Lecanosticta</taxon>
    </lineage>
</organism>
<protein>
    <recommendedName>
        <fullName evidence="7">Methyltransferase domain-containing protein</fullName>
    </recommendedName>
</protein>
<dbReference type="InterPro" id="IPR051419">
    <property type="entry name" value="Lys/N-term_MeTrsfase_sf"/>
</dbReference>
<name>A0AAI8Z456_9PEZI</name>
<reference evidence="5" key="1">
    <citation type="submission" date="2023-11" db="EMBL/GenBank/DDBJ databases">
        <authorList>
            <person name="Alioto T."/>
            <person name="Alioto T."/>
            <person name="Gomez Garrido J."/>
        </authorList>
    </citation>
    <scope>NUCLEOTIDE SEQUENCE</scope>
</reference>
<dbReference type="PANTHER" id="PTHR12176">
    <property type="entry name" value="SAM-DEPENDENT METHYLTRANSFERASE SUPERFAMILY PROTEIN"/>
    <property type="match status" value="1"/>
</dbReference>
<evidence type="ECO:0000256" key="3">
    <source>
        <dbReference type="ARBA" id="ARBA00022679"/>
    </source>
</evidence>
<dbReference type="Proteomes" id="UP001296104">
    <property type="component" value="Unassembled WGS sequence"/>
</dbReference>
<evidence type="ECO:0000313" key="5">
    <source>
        <dbReference type="EMBL" id="CAK4032128.1"/>
    </source>
</evidence>
<evidence type="ECO:0008006" key="7">
    <source>
        <dbReference type="Google" id="ProtNLM"/>
    </source>
</evidence>
<evidence type="ECO:0000256" key="4">
    <source>
        <dbReference type="SAM" id="MobiDB-lite"/>
    </source>
</evidence>
<evidence type="ECO:0000256" key="1">
    <source>
        <dbReference type="ARBA" id="ARBA00008361"/>
    </source>
</evidence>
<keyword evidence="6" id="KW-1185">Reference proteome</keyword>
<dbReference type="Gene3D" id="3.40.50.150">
    <property type="entry name" value="Vaccinia Virus protein VP39"/>
    <property type="match status" value="1"/>
</dbReference>
<dbReference type="SUPFAM" id="SSF53335">
    <property type="entry name" value="S-adenosyl-L-methionine-dependent methyltransferases"/>
    <property type="match status" value="1"/>
</dbReference>
<dbReference type="PANTHER" id="PTHR12176:SF84">
    <property type="entry name" value="METHYLTRANSFERASE DOMAIN-CONTAINING PROTEIN"/>
    <property type="match status" value="1"/>
</dbReference>
<dbReference type="InterPro" id="IPR029063">
    <property type="entry name" value="SAM-dependent_MTases_sf"/>
</dbReference>
<sequence>MPDFASQSYWDDRFSKNSSPFDWLVPAQALCQVTTDMIDPETVRMSQILHIGCGTSDALALRTLVESPEQIHNVDYSEAAVDAGAKREQEDISQNQNPLGKESGDGEGGGSKHDSVRQPLPRHMNWSCMDLLALHSTLGLLHQRNSEGRLYNIILDKSTSDSIACGQDQHLTLPYPLSINGWTRRIVGCGTHQPGDVHPLHVLAVHLAALTKPRTGKWICISYSEDRFPFVPPFPATISNGLLSDDVIKAGFPHPSQLWRLETKEKIDLEEAKEETLAERKKRLSAGVVQRPRVSHWLYVLRRTDAIVTD</sequence>
<proteinExistence type="inferred from homology"/>
<comment type="caution">
    <text evidence="5">The sequence shown here is derived from an EMBL/GenBank/DDBJ whole genome shotgun (WGS) entry which is preliminary data.</text>
</comment>
<comment type="similarity">
    <text evidence="1">Belongs to the methyltransferase superfamily.</text>
</comment>
<evidence type="ECO:0000313" key="6">
    <source>
        <dbReference type="Proteomes" id="UP001296104"/>
    </source>
</evidence>
<feature type="region of interest" description="Disordered" evidence="4">
    <location>
        <begin position="82"/>
        <end position="119"/>
    </location>
</feature>
<dbReference type="AlphaFoldDB" id="A0AAI8Z456"/>
<keyword evidence="2" id="KW-0489">Methyltransferase</keyword>
<dbReference type="GO" id="GO:0032259">
    <property type="term" value="P:methylation"/>
    <property type="evidence" value="ECO:0007669"/>
    <property type="project" value="UniProtKB-KW"/>
</dbReference>
<evidence type="ECO:0000256" key="2">
    <source>
        <dbReference type="ARBA" id="ARBA00022603"/>
    </source>
</evidence>